<feature type="compositionally biased region" description="Acidic residues" evidence="4">
    <location>
        <begin position="207"/>
        <end position="216"/>
    </location>
</feature>
<feature type="region of interest" description="Disordered" evidence="4">
    <location>
        <begin position="449"/>
        <end position="480"/>
    </location>
</feature>
<feature type="compositionally biased region" description="Acidic residues" evidence="4">
    <location>
        <begin position="254"/>
        <end position="263"/>
    </location>
</feature>
<sequence>DSPRENQSIKASKRRSLLDKLQGLELPPLPHLSGSPHDVIYLEEPQNISPPKNPALLKLMDKYAEHSKPRTPRAAHKVNLSIISKEGEEGTKKELKLKSLTYQVQQEDEILTGDTPGSKLIKLKQQLDIGMKIKREEARQRRLELYALENEEGFEGEKEDEEEEEEEEMTESSVSSEDEEEEEVAMMFQNDNSDDEKDYNPLLDTEAREDSDEDDGGSCSDGEKETNVDEDSNDVHLHFDASEDEEEANKNDEEKAEEDDDDILLFSRKKRKSKVVQSDDEDDDENSALKDSSKKVDDKMVVGTDSLVSSDRDPLMSLWSNEATQREASHSSHQDKQKFRRENSQSPDLYASDVSQFTSAQHEHNDSSQSITNSPMLDKDGFIKMTQRPEYKISSLARETSFKLPSMESSESTQLTAGNIFRGMNSQNAIESSLPFTAGDIFKNLTTQASGGVRATSVEETNEDENSMDQSMERSFRSIR</sequence>
<dbReference type="Proteomes" id="UP001497497">
    <property type="component" value="Unassembled WGS sequence"/>
</dbReference>
<name>A0AAV2H5J3_LYMST</name>
<evidence type="ECO:0000256" key="4">
    <source>
        <dbReference type="SAM" id="MobiDB-lite"/>
    </source>
</evidence>
<protein>
    <recommendedName>
        <fullName evidence="7">Claspin</fullName>
    </recommendedName>
</protein>
<evidence type="ECO:0000256" key="2">
    <source>
        <dbReference type="ARBA" id="ARBA00022553"/>
    </source>
</evidence>
<feature type="compositionally biased region" description="Basic and acidic residues" evidence="4">
    <location>
        <begin position="471"/>
        <end position="480"/>
    </location>
</feature>
<feature type="compositionally biased region" description="Basic and acidic residues" evidence="4">
    <location>
        <begin position="287"/>
        <end position="300"/>
    </location>
</feature>
<proteinExistence type="predicted"/>
<dbReference type="PANTHER" id="PTHR14396:SF10">
    <property type="entry name" value="CLASPIN"/>
    <property type="match status" value="1"/>
</dbReference>
<feature type="compositionally biased region" description="Basic and acidic residues" evidence="4">
    <location>
        <begin position="221"/>
        <end position="241"/>
    </location>
</feature>
<evidence type="ECO:0000313" key="5">
    <source>
        <dbReference type="EMBL" id="CAL1527769.1"/>
    </source>
</evidence>
<gene>
    <name evidence="5" type="ORF">GSLYS_00001939001</name>
</gene>
<evidence type="ECO:0000313" key="6">
    <source>
        <dbReference type="Proteomes" id="UP001497497"/>
    </source>
</evidence>
<evidence type="ECO:0008006" key="7">
    <source>
        <dbReference type="Google" id="ProtNLM"/>
    </source>
</evidence>
<dbReference type="InterPro" id="IPR024146">
    <property type="entry name" value="Claspin"/>
</dbReference>
<dbReference type="EMBL" id="CAXITT010000022">
    <property type="protein sequence ID" value="CAL1527769.1"/>
    <property type="molecule type" value="Genomic_DNA"/>
</dbReference>
<keyword evidence="3" id="KW-0539">Nucleus</keyword>
<accession>A0AAV2H5J3</accession>
<evidence type="ECO:0000256" key="3">
    <source>
        <dbReference type="ARBA" id="ARBA00023242"/>
    </source>
</evidence>
<keyword evidence="6" id="KW-1185">Reference proteome</keyword>
<dbReference type="AlphaFoldDB" id="A0AAV2H5J3"/>
<dbReference type="PANTHER" id="PTHR14396">
    <property type="entry name" value="CLASPIN"/>
    <property type="match status" value="1"/>
</dbReference>
<dbReference type="GO" id="GO:0033314">
    <property type="term" value="P:mitotic DNA replication checkpoint signaling"/>
    <property type="evidence" value="ECO:0007669"/>
    <property type="project" value="TreeGrafter"/>
</dbReference>
<feature type="non-terminal residue" evidence="5">
    <location>
        <position position="1"/>
    </location>
</feature>
<dbReference type="GO" id="GO:0005634">
    <property type="term" value="C:nucleus"/>
    <property type="evidence" value="ECO:0007669"/>
    <property type="project" value="UniProtKB-SubCell"/>
</dbReference>
<organism evidence="5 6">
    <name type="scientific">Lymnaea stagnalis</name>
    <name type="common">Great pond snail</name>
    <name type="synonym">Helix stagnalis</name>
    <dbReference type="NCBI Taxonomy" id="6523"/>
    <lineage>
        <taxon>Eukaryota</taxon>
        <taxon>Metazoa</taxon>
        <taxon>Spiralia</taxon>
        <taxon>Lophotrochozoa</taxon>
        <taxon>Mollusca</taxon>
        <taxon>Gastropoda</taxon>
        <taxon>Heterobranchia</taxon>
        <taxon>Euthyneura</taxon>
        <taxon>Panpulmonata</taxon>
        <taxon>Hygrophila</taxon>
        <taxon>Lymnaeoidea</taxon>
        <taxon>Lymnaeidae</taxon>
        <taxon>Lymnaea</taxon>
    </lineage>
</organism>
<dbReference type="GO" id="GO:0010997">
    <property type="term" value="F:anaphase-promoting complex binding"/>
    <property type="evidence" value="ECO:0007669"/>
    <property type="project" value="TreeGrafter"/>
</dbReference>
<evidence type="ECO:0000256" key="1">
    <source>
        <dbReference type="ARBA" id="ARBA00004123"/>
    </source>
</evidence>
<comment type="subcellular location">
    <subcellularLocation>
        <location evidence="1">Nucleus</location>
    </subcellularLocation>
</comment>
<feature type="compositionally biased region" description="Acidic residues" evidence="4">
    <location>
        <begin position="149"/>
        <end position="184"/>
    </location>
</feature>
<feature type="compositionally biased region" description="Basic and acidic residues" evidence="4">
    <location>
        <begin position="324"/>
        <end position="343"/>
    </location>
</feature>
<feature type="region of interest" description="Disordered" evidence="4">
    <location>
        <begin position="145"/>
        <end position="380"/>
    </location>
</feature>
<reference evidence="5 6" key="1">
    <citation type="submission" date="2024-04" db="EMBL/GenBank/DDBJ databases">
        <authorList>
            <consortium name="Genoscope - CEA"/>
            <person name="William W."/>
        </authorList>
    </citation>
    <scope>NUCLEOTIDE SEQUENCE [LARGE SCALE GENOMIC DNA]</scope>
</reference>
<comment type="caution">
    <text evidence="5">The sequence shown here is derived from an EMBL/GenBank/DDBJ whole genome shotgun (WGS) entry which is preliminary data.</text>
</comment>
<dbReference type="GO" id="GO:0007095">
    <property type="term" value="P:mitotic G2 DNA damage checkpoint signaling"/>
    <property type="evidence" value="ECO:0007669"/>
    <property type="project" value="TreeGrafter"/>
</dbReference>
<keyword evidence="2" id="KW-0597">Phosphoprotein</keyword>